<dbReference type="EMBL" id="JBFDAH010000015">
    <property type="protein sequence ID" value="MEW4366631.1"/>
    <property type="molecule type" value="Genomic_DNA"/>
</dbReference>
<dbReference type="Proteomes" id="UP001554427">
    <property type="component" value="Unassembled WGS sequence"/>
</dbReference>
<keyword evidence="1" id="KW-0732">Signal</keyword>
<evidence type="ECO:0000313" key="2">
    <source>
        <dbReference type="EMBL" id="MEW4366631.1"/>
    </source>
</evidence>
<feature type="non-terminal residue" evidence="3">
    <location>
        <position position="1"/>
    </location>
</feature>
<sequence>KVRTFWCIVIFGFVISSSACATEKCIFSEDTVSEKQYAKSNAIGVYQWFKKSNEIKGVLSNGNLFSVKHWSCNHYGKQAVMVVGPQMQSIPSELDDQVLHLGKIALSETEFKLLSDTIGKKSLSLSESPIKRRVTTNEFDEFYIQVTIVGEAVFIEIKLYKA</sequence>
<protein>
    <submittedName>
        <fullName evidence="3">Uncharacterized protein</fullName>
    </submittedName>
</protein>
<name>A0ABV3MUE8_9GAMM</name>
<evidence type="ECO:0000313" key="4">
    <source>
        <dbReference type="Proteomes" id="UP001554427"/>
    </source>
</evidence>
<comment type="caution">
    <text evidence="3">The sequence shown here is derived from an EMBL/GenBank/DDBJ whole genome shotgun (WGS) entry which is preliminary data.</text>
</comment>
<evidence type="ECO:0000313" key="3">
    <source>
        <dbReference type="EMBL" id="MEW4367825.1"/>
    </source>
</evidence>
<reference evidence="3 4" key="1">
    <citation type="submission" date="2024-06" db="EMBL/GenBank/DDBJ databases">
        <title>Aliikangiella maris sp. nov., sp. nov., a phycosphere bacterium isolated from seawater and ecosystem role in Phaeocystis globosa blooms.</title>
        <authorList>
            <person name="Li F."/>
        </authorList>
    </citation>
    <scope>NUCLEOTIDE SEQUENCE [LARGE SCALE GENOMIC DNA]</scope>
    <source>
        <strain evidence="3 4">GXAS 306</strain>
    </source>
</reference>
<feature type="chain" id="PRO_5045032870" evidence="1">
    <location>
        <begin position="22"/>
        <end position="162"/>
    </location>
</feature>
<feature type="signal peptide" evidence="1">
    <location>
        <begin position="1"/>
        <end position="21"/>
    </location>
</feature>
<dbReference type="EMBL" id="JBFDAH010000037">
    <property type="protein sequence ID" value="MEW4367825.1"/>
    <property type="molecule type" value="Genomic_DNA"/>
</dbReference>
<gene>
    <name evidence="2" type="ORF">ABVT42_14260</name>
    <name evidence="3" type="ORF">ABVT42_20295</name>
</gene>
<accession>A0ABV3MUE8</accession>
<proteinExistence type="predicted"/>
<organism evidence="3 4">
    <name type="scientific">Aliikangiella maris</name>
    <dbReference type="NCBI Taxonomy" id="3162458"/>
    <lineage>
        <taxon>Bacteria</taxon>
        <taxon>Pseudomonadati</taxon>
        <taxon>Pseudomonadota</taxon>
        <taxon>Gammaproteobacteria</taxon>
        <taxon>Oceanospirillales</taxon>
        <taxon>Pleioneaceae</taxon>
        <taxon>Aliikangiella</taxon>
    </lineage>
</organism>
<dbReference type="RefSeq" id="WP_367023976.1">
    <property type="nucleotide sequence ID" value="NZ_JBFDAH010000015.1"/>
</dbReference>
<keyword evidence="4" id="KW-1185">Reference proteome</keyword>
<evidence type="ECO:0000256" key="1">
    <source>
        <dbReference type="SAM" id="SignalP"/>
    </source>
</evidence>